<evidence type="ECO:0000256" key="5">
    <source>
        <dbReference type="SAM" id="Phobius"/>
    </source>
</evidence>
<dbReference type="RefSeq" id="WP_212702199.1">
    <property type="nucleotide sequence ID" value="NZ_JADMKU010000016.1"/>
</dbReference>
<comment type="similarity">
    <text evidence="2">Belongs to the membrane fusion protein (MFP) (TC 8.A.1) family.</text>
</comment>
<dbReference type="NCBIfam" id="TIGR01730">
    <property type="entry name" value="RND_mfp"/>
    <property type="match status" value="1"/>
</dbReference>
<dbReference type="InterPro" id="IPR058625">
    <property type="entry name" value="MdtA-like_BSH"/>
</dbReference>
<feature type="coiled-coil region" evidence="4">
    <location>
        <begin position="110"/>
        <end position="144"/>
    </location>
</feature>
<reference evidence="8 9" key="1">
    <citation type="journal article" date="2021" name="Arch. Microbiol.">
        <title>Thalassobius aquimarinus sp. nov., isolated from the Sea of Japan seashore.</title>
        <authorList>
            <person name="Kurilenko V.V."/>
            <person name="Romanenko L.A."/>
            <person name="Chernysheva N.Y."/>
            <person name="Velansky P.V."/>
            <person name="Tekutyeva L.A."/>
            <person name="Isaeva M.P."/>
            <person name="Mikhailov V.V."/>
        </authorList>
    </citation>
    <scope>NUCLEOTIDE SEQUENCE [LARGE SCALE GENOMIC DNA]</scope>
    <source>
        <strain evidence="8 9">KMM 8518</strain>
    </source>
</reference>
<protein>
    <submittedName>
        <fullName evidence="8">Efflux RND transporter periplasmic adaptor subunit</fullName>
    </submittedName>
</protein>
<evidence type="ECO:0000259" key="7">
    <source>
        <dbReference type="Pfam" id="PF25954"/>
    </source>
</evidence>
<evidence type="ECO:0000313" key="9">
    <source>
        <dbReference type="Proteomes" id="UP001195941"/>
    </source>
</evidence>
<keyword evidence="5" id="KW-0812">Transmembrane</keyword>
<sequence>MSTDADDISKTLALGVSRRRPWRWIGLAVLAAILAGGAYYYRATAPDGQVRYITEPVSRGGVEVVVSATGSIEPTNLYEISSELSGTIAAVHVDYNDWVEDGTVLATLDTSKLEAQLAVQKASLASAEAKITLAQASLDEARKTLERGQELSRRGVETEQVLIGQQAAFARAGAELQSAIANRDLAAANLELVQTDLTKACICSPVDGVVLNRAAEEGQIVAASLSAPVLFTVAEDLTQMELQIDIDEADIGRVKVGQQARFTVDAYDDRVFPAEIAKLRFAHETVEGVVTYKGILTLDNSDMALLPGMTATAEIVTASVEDALLVPNAALRFSPPVAVEDDGDEGGSGLLGLVFSRRPDSARRVDGDSAPVVWVLRDGGPAELRVETGPSDGTVTVIQPGSGLQEGDLVITDRFVAD</sequence>
<evidence type="ECO:0000256" key="4">
    <source>
        <dbReference type="SAM" id="Coils"/>
    </source>
</evidence>
<dbReference type="PANTHER" id="PTHR32347:SF14">
    <property type="entry name" value="EFFLUX SYSTEM COMPONENT YKNX-RELATED"/>
    <property type="match status" value="1"/>
</dbReference>
<dbReference type="Gene3D" id="2.40.30.170">
    <property type="match status" value="1"/>
</dbReference>
<evidence type="ECO:0000256" key="3">
    <source>
        <dbReference type="ARBA" id="ARBA00023054"/>
    </source>
</evidence>
<dbReference type="InterPro" id="IPR006143">
    <property type="entry name" value="RND_pump_MFP"/>
</dbReference>
<feature type="domain" description="Multidrug resistance protein MdtA-like barrel-sandwich hybrid" evidence="6">
    <location>
        <begin position="79"/>
        <end position="229"/>
    </location>
</feature>
<dbReference type="SUPFAM" id="SSF111369">
    <property type="entry name" value="HlyD-like secretion proteins"/>
    <property type="match status" value="1"/>
</dbReference>
<keyword evidence="9" id="KW-1185">Reference proteome</keyword>
<organism evidence="8 9">
    <name type="scientific">Thalassovita aquimarina</name>
    <dbReference type="NCBI Taxonomy" id="2785917"/>
    <lineage>
        <taxon>Bacteria</taxon>
        <taxon>Pseudomonadati</taxon>
        <taxon>Pseudomonadota</taxon>
        <taxon>Alphaproteobacteria</taxon>
        <taxon>Rhodobacterales</taxon>
        <taxon>Roseobacteraceae</taxon>
        <taxon>Thalassovita</taxon>
    </lineage>
</organism>
<accession>A0ABS5HUD0</accession>
<evidence type="ECO:0000259" key="6">
    <source>
        <dbReference type="Pfam" id="PF25917"/>
    </source>
</evidence>
<keyword evidence="3 4" id="KW-0175">Coiled coil</keyword>
<dbReference type="Pfam" id="PF25954">
    <property type="entry name" value="Beta-barrel_RND_2"/>
    <property type="match status" value="1"/>
</dbReference>
<dbReference type="Pfam" id="PF25917">
    <property type="entry name" value="BSH_RND"/>
    <property type="match status" value="1"/>
</dbReference>
<gene>
    <name evidence="8" type="ORF">IT775_15790</name>
</gene>
<evidence type="ECO:0000256" key="2">
    <source>
        <dbReference type="ARBA" id="ARBA00009477"/>
    </source>
</evidence>
<dbReference type="PANTHER" id="PTHR32347">
    <property type="entry name" value="EFFLUX SYSTEM COMPONENT YKNX-RELATED"/>
    <property type="match status" value="1"/>
</dbReference>
<feature type="domain" description="CusB-like beta-barrel" evidence="7">
    <location>
        <begin position="242"/>
        <end position="317"/>
    </location>
</feature>
<dbReference type="Gene3D" id="1.10.287.470">
    <property type="entry name" value="Helix hairpin bin"/>
    <property type="match status" value="1"/>
</dbReference>
<evidence type="ECO:0000256" key="1">
    <source>
        <dbReference type="ARBA" id="ARBA00004196"/>
    </source>
</evidence>
<evidence type="ECO:0000313" key="8">
    <source>
        <dbReference type="EMBL" id="MBR9652581.1"/>
    </source>
</evidence>
<proteinExistence type="inferred from homology"/>
<dbReference type="InterPro" id="IPR058792">
    <property type="entry name" value="Beta-barrel_RND_2"/>
</dbReference>
<keyword evidence="5" id="KW-1133">Transmembrane helix</keyword>
<keyword evidence="5" id="KW-0472">Membrane</keyword>
<comment type="caution">
    <text evidence="8">The sequence shown here is derived from an EMBL/GenBank/DDBJ whole genome shotgun (WGS) entry which is preliminary data.</text>
</comment>
<dbReference type="EMBL" id="JADMKU010000016">
    <property type="protein sequence ID" value="MBR9652581.1"/>
    <property type="molecule type" value="Genomic_DNA"/>
</dbReference>
<dbReference type="Proteomes" id="UP001195941">
    <property type="component" value="Unassembled WGS sequence"/>
</dbReference>
<feature type="transmembrane region" description="Helical" evidence="5">
    <location>
        <begin position="21"/>
        <end position="41"/>
    </location>
</feature>
<name>A0ABS5HUD0_9RHOB</name>
<comment type="subcellular location">
    <subcellularLocation>
        <location evidence="1">Cell envelope</location>
    </subcellularLocation>
</comment>
<dbReference type="InterPro" id="IPR050465">
    <property type="entry name" value="UPF0194_transport"/>
</dbReference>
<dbReference type="Gene3D" id="2.40.50.100">
    <property type="match status" value="1"/>
</dbReference>